<accession>A0A5B7CFR1</accession>
<name>A0A5B7CFR1_PORTR</name>
<dbReference type="AlphaFoldDB" id="A0A5B7CFR1"/>
<proteinExistence type="predicted"/>
<gene>
    <name evidence="1" type="ORF">E2C01_000145</name>
</gene>
<evidence type="ECO:0000313" key="2">
    <source>
        <dbReference type="Proteomes" id="UP000324222"/>
    </source>
</evidence>
<organism evidence="1 2">
    <name type="scientific">Portunus trituberculatus</name>
    <name type="common">Swimming crab</name>
    <name type="synonym">Neptunus trituberculatus</name>
    <dbReference type="NCBI Taxonomy" id="210409"/>
    <lineage>
        <taxon>Eukaryota</taxon>
        <taxon>Metazoa</taxon>
        <taxon>Ecdysozoa</taxon>
        <taxon>Arthropoda</taxon>
        <taxon>Crustacea</taxon>
        <taxon>Multicrustacea</taxon>
        <taxon>Malacostraca</taxon>
        <taxon>Eumalacostraca</taxon>
        <taxon>Eucarida</taxon>
        <taxon>Decapoda</taxon>
        <taxon>Pleocyemata</taxon>
        <taxon>Brachyura</taxon>
        <taxon>Eubrachyura</taxon>
        <taxon>Portunoidea</taxon>
        <taxon>Portunidae</taxon>
        <taxon>Portuninae</taxon>
        <taxon>Portunus</taxon>
    </lineage>
</organism>
<dbReference type="Proteomes" id="UP000324222">
    <property type="component" value="Unassembled WGS sequence"/>
</dbReference>
<sequence length="148" mass="15647">MLTPSPSMMGSGWCSFTGGGADEGIRGGRGGQFVGWSGTLLVRVAHITLVDLLPLSLCSVSRKLPPRKLPQCLLLTSGMLLSPRVTKCLAGLVAIPASMAVKATLSENQQGMTKRRITKNRATPSPIDTFSMVLSLLELHAGTRQSEA</sequence>
<protein>
    <submittedName>
        <fullName evidence="1">Uncharacterized protein</fullName>
    </submittedName>
</protein>
<reference evidence="1 2" key="1">
    <citation type="submission" date="2019-05" db="EMBL/GenBank/DDBJ databases">
        <title>Another draft genome of Portunus trituberculatus and its Hox gene families provides insights of decapod evolution.</title>
        <authorList>
            <person name="Jeong J.-H."/>
            <person name="Song I."/>
            <person name="Kim S."/>
            <person name="Choi T."/>
            <person name="Kim D."/>
            <person name="Ryu S."/>
            <person name="Kim W."/>
        </authorList>
    </citation>
    <scope>NUCLEOTIDE SEQUENCE [LARGE SCALE GENOMIC DNA]</scope>
    <source>
        <tissue evidence="1">Muscle</tissue>
    </source>
</reference>
<comment type="caution">
    <text evidence="1">The sequence shown here is derived from an EMBL/GenBank/DDBJ whole genome shotgun (WGS) entry which is preliminary data.</text>
</comment>
<dbReference type="EMBL" id="VSRR010000004">
    <property type="protein sequence ID" value="MPC07581.1"/>
    <property type="molecule type" value="Genomic_DNA"/>
</dbReference>
<evidence type="ECO:0000313" key="1">
    <source>
        <dbReference type="EMBL" id="MPC07581.1"/>
    </source>
</evidence>
<keyword evidence="2" id="KW-1185">Reference proteome</keyword>